<dbReference type="PRINTS" id="PR00469">
    <property type="entry name" value="PNDRDTASEII"/>
</dbReference>
<dbReference type="InterPro" id="IPR023753">
    <property type="entry name" value="FAD/NAD-binding_dom"/>
</dbReference>
<evidence type="ECO:0000256" key="2">
    <source>
        <dbReference type="ARBA" id="ARBA00005272"/>
    </source>
</evidence>
<keyword evidence="3" id="KW-0285">Flavoprotein</keyword>
<evidence type="ECO:0000256" key="3">
    <source>
        <dbReference type="ARBA" id="ARBA00022630"/>
    </source>
</evidence>
<evidence type="ECO:0000256" key="1">
    <source>
        <dbReference type="ARBA" id="ARBA00001974"/>
    </source>
</evidence>
<dbReference type="RefSeq" id="WP_344832293.1">
    <property type="nucleotide sequence ID" value="NZ_BAAAUV010000013.1"/>
</dbReference>
<keyword evidence="8" id="KW-1185">Reference proteome</keyword>
<dbReference type="Pfam" id="PF07992">
    <property type="entry name" value="Pyr_redox_2"/>
    <property type="match status" value="1"/>
</dbReference>
<keyword evidence="5" id="KW-0560">Oxidoreductase</keyword>
<evidence type="ECO:0000313" key="7">
    <source>
        <dbReference type="EMBL" id="GAA3222577.1"/>
    </source>
</evidence>
<evidence type="ECO:0000256" key="4">
    <source>
        <dbReference type="ARBA" id="ARBA00022827"/>
    </source>
</evidence>
<evidence type="ECO:0000259" key="6">
    <source>
        <dbReference type="Pfam" id="PF07992"/>
    </source>
</evidence>
<accession>A0ABP6QEW5</accession>
<proteinExistence type="inferred from homology"/>
<dbReference type="PANTHER" id="PTHR42913:SF3">
    <property type="entry name" value="64 KDA MITOCHONDRIAL NADH DEHYDROGENASE (EUROFUNG)"/>
    <property type="match status" value="1"/>
</dbReference>
<dbReference type="PANTHER" id="PTHR42913">
    <property type="entry name" value="APOPTOSIS-INDUCING FACTOR 1"/>
    <property type="match status" value="1"/>
</dbReference>
<name>A0ABP6QEW5_9ACTN</name>
<dbReference type="InterPro" id="IPR036188">
    <property type="entry name" value="FAD/NAD-bd_sf"/>
</dbReference>
<comment type="cofactor">
    <cofactor evidence="1">
        <name>FAD</name>
        <dbReference type="ChEBI" id="CHEBI:57692"/>
    </cofactor>
</comment>
<dbReference type="SUPFAM" id="SSF51905">
    <property type="entry name" value="FAD/NAD(P)-binding domain"/>
    <property type="match status" value="1"/>
</dbReference>
<sequence length="373" mass="39383">MTEILVLGAGYTGMTAALGLARRTRGREVRVTLVNPSERFTERLRLHQVAAGEALARLDIPAMLEGTGVRFVLGRAASIAADERRVVLEDGTGLAYDRLVYALGSVADTTNVPGAAEHAHILDGPRDAARFAAAAGGTVLVAGSGLTGVEAAAEIAERNAGVRVVLAGRDEPGAMMGDRARAHLRAALDRLGVTVRSGVTIEKVLPGAVELAGGELLSADAVLWTTGVRVAPLARDAGLTVDDRGRVVVDRYLRSVSHPEICAVGDAAAVTVEHGVLHGTCQSGIPTAAHAARAIAAELRGRTPRPFRFGYMHQPVSLGRRDAVIQFTRRDDTPGRFLLTGRSAVAYKEFVSSSPWKTYGMIKKSAGVVLWRH</sequence>
<dbReference type="PRINTS" id="PR00368">
    <property type="entry name" value="FADPNR"/>
</dbReference>
<comment type="similarity">
    <text evidence="2">Belongs to the NADH dehydrogenase family.</text>
</comment>
<keyword evidence="4" id="KW-0274">FAD</keyword>
<reference evidence="8" key="1">
    <citation type="journal article" date="2019" name="Int. J. Syst. Evol. Microbiol.">
        <title>The Global Catalogue of Microorganisms (GCM) 10K type strain sequencing project: providing services to taxonomists for standard genome sequencing and annotation.</title>
        <authorList>
            <consortium name="The Broad Institute Genomics Platform"/>
            <consortium name="The Broad Institute Genome Sequencing Center for Infectious Disease"/>
            <person name="Wu L."/>
            <person name="Ma J."/>
        </authorList>
    </citation>
    <scope>NUCLEOTIDE SEQUENCE [LARGE SCALE GENOMIC DNA]</scope>
    <source>
        <strain evidence="8">JCM 9377</strain>
    </source>
</reference>
<evidence type="ECO:0000256" key="5">
    <source>
        <dbReference type="ARBA" id="ARBA00023002"/>
    </source>
</evidence>
<dbReference type="Proteomes" id="UP001501237">
    <property type="component" value="Unassembled WGS sequence"/>
</dbReference>
<feature type="domain" description="FAD/NAD(P)-binding" evidence="6">
    <location>
        <begin position="3"/>
        <end position="292"/>
    </location>
</feature>
<comment type="caution">
    <text evidence="7">The sequence shown here is derived from an EMBL/GenBank/DDBJ whole genome shotgun (WGS) entry which is preliminary data.</text>
</comment>
<dbReference type="InterPro" id="IPR051169">
    <property type="entry name" value="NADH-Q_oxidoreductase"/>
</dbReference>
<dbReference type="Gene3D" id="3.50.50.100">
    <property type="match status" value="1"/>
</dbReference>
<protein>
    <submittedName>
        <fullName evidence="7">FAD-dependent oxidoreductase</fullName>
    </submittedName>
</protein>
<organism evidence="7 8">
    <name type="scientific">Actinocorallia longicatena</name>
    <dbReference type="NCBI Taxonomy" id="111803"/>
    <lineage>
        <taxon>Bacteria</taxon>
        <taxon>Bacillati</taxon>
        <taxon>Actinomycetota</taxon>
        <taxon>Actinomycetes</taxon>
        <taxon>Streptosporangiales</taxon>
        <taxon>Thermomonosporaceae</taxon>
        <taxon>Actinocorallia</taxon>
    </lineage>
</organism>
<dbReference type="EMBL" id="BAAAUV010000013">
    <property type="protein sequence ID" value="GAA3222577.1"/>
    <property type="molecule type" value="Genomic_DNA"/>
</dbReference>
<evidence type="ECO:0000313" key="8">
    <source>
        <dbReference type="Proteomes" id="UP001501237"/>
    </source>
</evidence>
<gene>
    <name evidence="7" type="ORF">GCM10010468_48450</name>
</gene>